<evidence type="ECO:0000313" key="17">
    <source>
        <dbReference type="Proteomes" id="UP001595075"/>
    </source>
</evidence>
<dbReference type="Proteomes" id="UP001595075">
    <property type="component" value="Unassembled WGS sequence"/>
</dbReference>
<keyword evidence="5 12" id="KW-0547">Nucleotide-binding</keyword>
<dbReference type="PANTHER" id="PTHR24348:SF22">
    <property type="entry name" value="NON-SPECIFIC SERINE_THREONINE PROTEIN KINASE"/>
    <property type="match status" value="1"/>
</dbReference>
<keyword evidence="8" id="KW-0072">Autophagy</keyword>
<evidence type="ECO:0000256" key="4">
    <source>
        <dbReference type="ARBA" id="ARBA00022679"/>
    </source>
</evidence>
<dbReference type="InterPro" id="IPR000719">
    <property type="entry name" value="Prot_kinase_dom"/>
</dbReference>
<feature type="region of interest" description="Disordered" evidence="14">
    <location>
        <begin position="596"/>
        <end position="634"/>
    </location>
</feature>
<feature type="compositionally biased region" description="Low complexity" evidence="14">
    <location>
        <begin position="605"/>
        <end position="618"/>
    </location>
</feature>
<dbReference type="SUPFAM" id="SSF56112">
    <property type="entry name" value="Protein kinase-like (PK-like)"/>
    <property type="match status" value="1"/>
</dbReference>
<gene>
    <name evidence="16" type="ORF">VTL71DRAFT_14247</name>
</gene>
<evidence type="ECO:0000256" key="1">
    <source>
        <dbReference type="ARBA" id="ARBA00004623"/>
    </source>
</evidence>
<dbReference type="Gene3D" id="1.10.510.10">
    <property type="entry name" value="Transferase(Phosphotransferase) domain 1"/>
    <property type="match status" value="1"/>
</dbReference>
<sequence>MASIASDGWHHVYTQPATEIREEQQIEEWERSQGHWSGSGKHPDATKWTDHKAIKTYGRELGIGSYGVVERITYRTVTMARKCVRPRRGMTVEQLREEANAMERLVHKHILKLVGTYTFKRNSLYLLLYPAAVCDLSKLLEDVDDIRCGSASDQEDAFNRLQALGLKEVGTIEDLALLRSPSQTTNGYPRTTTALGFLQQILGCITEALAYCHEKKIRHRDLKPKNILLSPGRVYLADFGIARDVKDTEDSITSGRCGTPSWIAPEVHDEELHSMSHADIWSLGCIFLNIATVIYGEPLELFDDIMKEKSWTTKYELLPMYLQKLRLKAVTASLENQEQPNFNCKHVLSLIEEMLRYNPKDRPDAREVNARLLELGGLDQIYHLSCCHKNNALITQVINNKLKSVYEDKTTSANLLFHIQAELEAKKKRIEELESINGTWQQRIEKERKHTGEQYKALQEKHNREVETRKQLEAQLKALQKPPRRPGSQNRGRGRGLGHLHFHGINLHTNSVGNTNGNGIGNIANGAIATKPPPLGGNLNPLQRRYSSRVPVPTRPATPIVSNPSPSPSTPIRPLITRDPVSTTSTLLSSVHSTFSKTSLRTDDSMSSVSSETVRSMSPESPRSGRGELSPVAKVSPLVLVKAKSDMETLKLVDFERPSWAKMVARSASKV</sequence>
<evidence type="ECO:0000259" key="15">
    <source>
        <dbReference type="PROSITE" id="PS50011"/>
    </source>
</evidence>
<protein>
    <recommendedName>
        <fullName evidence="2">non-specific serine/threonine protein kinase</fullName>
        <ecNumber evidence="2">2.7.11.1</ecNumber>
    </recommendedName>
    <alternativeName>
        <fullName evidence="9">Autophagy-related protein 1</fullName>
    </alternativeName>
</protein>
<dbReference type="Pfam" id="PF00069">
    <property type="entry name" value="Pkinase"/>
    <property type="match status" value="1"/>
</dbReference>
<dbReference type="PANTHER" id="PTHR24348">
    <property type="entry name" value="SERINE/THREONINE-PROTEIN KINASE UNC-51-RELATED"/>
    <property type="match status" value="1"/>
</dbReference>
<keyword evidence="6" id="KW-0418">Kinase</keyword>
<keyword evidence="3" id="KW-0723">Serine/threonine-protein kinase</keyword>
<dbReference type="InterPro" id="IPR008271">
    <property type="entry name" value="Ser/Thr_kinase_AS"/>
</dbReference>
<evidence type="ECO:0000256" key="12">
    <source>
        <dbReference type="PROSITE-ProRule" id="PRU10141"/>
    </source>
</evidence>
<keyword evidence="13" id="KW-0175">Coiled coil</keyword>
<dbReference type="PROSITE" id="PS00107">
    <property type="entry name" value="PROTEIN_KINASE_ATP"/>
    <property type="match status" value="1"/>
</dbReference>
<comment type="catalytic activity">
    <reaction evidence="11">
        <text>L-seryl-[protein] + ATP = O-phospho-L-seryl-[protein] + ADP + H(+)</text>
        <dbReference type="Rhea" id="RHEA:17989"/>
        <dbReference type="Rhea" id="RHEA-COMP:9863"/>
        <dbReference type="Rhea" id="RHEA-COMP:11604"/>
        <dbReference type="ChEBI" id="CHEBI:15378"/>
        <dbReference type="ChEBI" id="CHEBI:29999"/>
        <dbReference type="ChEBI" id="CHEBI:30616"/>
        <dbReference type="ChEBI" id="CHEBI:83421"/>
        <dbReference type="ChEBI" id="CHEBI:456216"/>
        <dbReference type="EC" id="2.7.11.1"/>
    </reaction>
</comment>
<dbReference type="PROSITE" id="PS50011">
    <property type="entry name" value="PROTEIN_KINASE_DOM"/>
    <property type="match status" value="1"/>
</dbReference>
<evidence type="ECO:0000256" key="3">
    <source>
        <dbReference type="ARBA" id="ARBA00022527"/>
    </source>
</evidence>
<organism evidence="16 17">
    <name type="scientific">Oculimacula yallundae</name>
    <dbReference type="NCBI Taxonomy" id="86028"/>
    <lineage>
        <taxon>Eukaryota</taxon>
        <taxon>Fungi</taxon>
        <taxon>Dikarya</taxon>
        <taxon>Ascomycota</taxon>
        <taxon>Pezizomycotina</taxon>
        <taxon>Leotiomycetes</taxon>
        <taxon>Helotiales</taxon>
        <taxon>Ploettnerulaceae</taxon>
        <taxon>Oculimacula</taxon>
    </lineage>
</organism>
<evidence type="ECO:0000256" key="14">
    <source>
        <dbReference type="SAM" id="MobiDB-lite"/>
    </source>
</evidence>
<comment type="caution">
    <text evidence="16">The sequence shown here is derived from an EMBL/GenBank/DDBJ whole genome shotgun (WGS) entry which is preliminary data.</text>
</comment>
<evidence type="ECO:0000256" key="9">
    <source>
        <dbReference type="ARBA" id="ARBA00030237"/>
    </source>
</evidence>
<dbReference type="CDD" id="cd00180">
    <property type="entry name" value="PKc"/>
    <property type="match status" value="1"/>
</dbReference>
<feature type="region of interest" description="Disordered" evidence="14">
    <location>
        <begin position="28"/>
        <end position="47"/>
    </location>
</feature>
<dbReference type="Gene3D" id="3.30.200.20">
    <property type="entry name" value="Phosphorylase Kinase, domain 1"/>
    <property type="match status" value="1"/>
</dbReference>
<feature type="region of interest" description="Disordered" evidence="14">
    <location>
        <begin position="549"/>
        <end position="577"/>
    </location>
</feature>
<dbReference type="InterPro" id="IPR045269">
    <property type="entry name" value="Atg1-like"/>
</dbReference>
<keyword evidence="7 12" id="KW-0067">ATP-binding</keyword>
<keyword evidence="17" id="KW-1185">Reference proteome</keyword>
<feature type="coiled-coil region" evidence="13">
    <location>
        <begin position="416"/>
        <end position="475"/>
    </location>
</feature>
<evidence type="ECO:0000256" key="10">
    <source>
        <dbReference type="ARBA" id="ARBA00047899"/>
    </source>
</evidence>
<accession>A0ABR4CI20</accession>
<evidence type="ECO:0000313" key="16">
    <source>
        <dbReference type="EMBL" id="KAL2069568.1"/>
    </source>
</evidence>
<dbReference type="SMART" id="SM00220">
    <property type="entry name" value="S_TKc"/>
    <property type="match status" value="1"/>
</dbReference>
<dbReference type="PROSITE" id="PS00108">
    <property type="entry name" value="PROTEIN_KINASE_ST"/>
    <property type="match status" value="1"/>
</dbReference>
<evidence type="ECO:0000256" key="8">
    <source>
        <dbReference type="ARBA" id="ARBA00023006"/>
    </source>
</evidence>
<proteinExistence type="predicted"/>
<evidence type="ECO:0000256" key="7">
    <source>
        <dbReference type="ARBA" id="ARBA00022840"/>
    </source>
</evidence>
<feature type="domain" description="Protein kinase" evidence="15">
    <location>
        <begin position="55"/>
        <end position="372"/>
    </location>
</feature>
<reference evidence="16 17" key="1">
    <citation type="journal article" date="2024" name="Commun. Biol.">
        <title>Comparative genomic analysis of thermophilic fungi reveals convergent evolutionary adaptations and gene losses.</title>
        <authorList>
            <person name="Steindorff A.S."/>
            <person name="Aguilar-Pontes M.V."/>
            <person name="Robinson A.J."/>
            <person name="Andreopoulos B."/>
            <person name="LaButti K."/>
            <person name="Kuo A."/>
            <person name="Mondo S."/>
            <person name="Riley R."/>
            <person name="Otillar R."/>
            <person name="Haridas S."/>
            <person name="Lipzen A."/>
            <person name="Grimwood J."/>
            <person name="Schmutz J."/>
            <person name="Clum A."/>
            <person name="Reid I.D."/>
            <person name="Moisan M.C."/>
            <person name="Butler G."/>
            <person name="Nguyen T.T.M."/>
            <person name="Dewar K."/>
            <person name="Conant G."/>
            <person name="Drula E."/>
            <person name="Henrissat B."/>
            <person name="Hansel C."/>
            <person name="Singer S."/>
            <person name="Hutchinson M.I."/>
            <person name="de Vries R.P."/>
            <person name="Natvig D.O."/>
            <person name="Powell A.J."/>
            <person name="Tsang A."/>
            <person name="Grigoriev I.V."/>
        </authorList>
    </citation>
    <scope>NUCLEOTIDE SEQUENCE [LARGE SCALE GENOMIC DNA]</scope>
    <source>
        <strain evidence="16 17">CBS 494.80</strain>
    </source>
</reference>
<comment type="subcellular location">
    <subcellularLocation>
        <location evidence="1">Preautophagosomal structure membrane</location>
        <topology evidence="1">Peripheral membrane protein</topology>
    </subcellularLocation>
</comment>
<dbReference type="EMBL" id="JAZHXI010000007">
    <property type="protein sequence ID" value="KAL2069568.1"/>
    <property type="molecule type" value="Genomic_DNA"/>
</dbReference>
<dbReference type="InterPro" id="IPR011009">
    <property type="entry name" value="Kinase-like_dom_sf"/>
</dbReference>
<dbReference type="InterPro" id="IPR017441">
    <property type="entry name" value="Protein_kinase_ATP_BS"/>
</dbReference>
<evidence type="ECO:0000256" key="6">
    <source>
        <dbReference type="ARBA" id="ARBA00022777"/>
    </source>
</evidence>
<comment type="catalytic activity">
    <reaction evidence="10">
        <text>L-threonyl-[protein] + ATP = O-phospho-L-threonyl-[protein] + ADP + H(+)</text>
        <dbReference type="Rhea" id="RHEA:46608"/>
        <dbReference type="Rhea" id="RHEA-COMP:11060"/>
        <dbReference type="Rhea" id="RHEA-COMP:11605"/>
        <dbReference type="ChEBI" id="CHEBI:15378"/>
        <dbReference type="ChEBI" id="CHEBI:30013"/>
        <dbReference type="ChEBI" id="CHEBI:30616"/>
        <dbReference type="ChEBI" id="CHEBI:61977"/>
        <dbReference type="ChEBI" id="CHEBI:456216"/>
        <dbReference type="EC" id="2.7.11.1"/>
    </reaction>
</comment>
<feature type="binding site" evidence="12">
    <location>
        <position position="82"/>
    </location>
    <ligand>
        <name>ATP</name>
        <dbReference type="ChEBI" id="CHEBI:30616"/>
    </ligand>
</feature>
<evidence type="ECO:0000256" key="2">
    <source>
        <dbReference type="ARBA" id="ARBA00012513"/>
    </source>
</evidence>
<feature type="region of interest" description="Disordered" evidence="14">
    <location>
        <begin position="476"/>
        <end position="496"/>
    </location>
</feature>
<keyword evidence="4" id="KW-0808">Transferase</keyword>
<evidence type="ECO:0000256" key="11">
    <source>
        <dbReference type="ARBA" id="ARBA00048679"/>
    </source>
</evidence>
<evidence type="ECO:0000256" key="5">
    <source>
        <dbReference type="ARBA" id="ARBA00022741"/>
    </source>
</evidence>
<name>A0ABR4CI20_9HELO</name>
<evidence type="ECO:0000256" key="13">
    <source>
        <dbReference type="SAM" id="Coils"/>
    </source>
</evidence>
<dbReference type="EC" id="2.7.11.1" evidence="2"/>